<evidence type="ECO:0008006" key="4">
    <source>
        <dbReference type="Google" id="ProtNLM"/>
    </source>
</evidence>
<evidence type="ECO:0000256" key="1">
    <source>
        <dbReference type="SAM" id="MobiDB-lite"/>
    </source>
</evidence>
<dbReference type="PANTHER" id="PTHR28632">
    <property type="entry name" value="TRANSLATION MACHINERY-ASSOCIATED PROTEIN 7"/>
    <property type="match status" value="1"/>
</dbReference>
<organism evidence="2 3">
    <name type="scientific">Akanthomyces muscarius</name>
    <name type="common">Entomopathogenic fungus</name>
    <name type="synonym">Lecanicillium muscarium</name>
    <dbReference type="NCBI Taxonomy" id="2231603"/>
    <lineage>
        <taxon>Eukaryota</taxon>
        <taxon>Fungi</taxon>
        <taxon>Dikarya</taxon>
        <taxon>Ascomycota</taxon>
        <taxon>Pezizomycotina</taxon>
        <taxon>Sordariomycetes</taxon>
        <taxon>Hypocreomycetidae</taxon>
        <taxon>Hypocreales</taxon>
        <taxon>Cordycipitaceae</taxon>
        <taxon>Akanthomyces</taxon>
    </lineage>
</organism>
<accession>A0A9W8QFY2</accession>
<dbReference type="Pfam" id="PF09072">
    <property type="entry name" value="TMA7"/>
    <property type="match status" value="1"/>
</dbReference>
<keyword evidence="3" id="KW-1185">Reference proteome</keyword>
<evidence type="ECO:0000313" key="2">
    <source>
        <dbReference type="EMBL" id="KAJ4155922.1"/>
    </source>
</evidence>
<dbReference type="InterPro" id="IPR015157">
    <property type="entry name" value="TMA7"/>
</dbReference>
<dbReference type="RefSeq" id="XP_056056046.1">
    <property type="nucleotide sequence ID" value="XM_056199173.1"/>
</dbReference>
<dbReference type="AlphaFoldDB" id="A0A9W8QFY2"/>
<name>A0A9W8QFY2_AKAMU</name>
<feature type="region of interest" description="Disordered" evidence="1">
    <location>
        <begin position="1"/>
        <end position="68"/>
    </location>
</feature>
<comment type="caution">
    <text evidence="2">The sequence shown here is derived from an EMBL/GenBank/DDBJ whole genome shotgun (WGS) entry which is preliminary data.</text>
</comment>
<gene>
    <name evidence="2" type="ORF">LMH87_001144</name>
</gene>
<protein>
    <recommendedName>
        <fullName evidence="4">Translation machinery associated TMA7</fullName>
    </recommendedName>
</protein>
<reference evidence="2" key="1">
    <citation type="journal article" date="2023" name="Access Microbiol">
        <title>De-novo genome assembly for Akanthomyces muscarius, a biocontrol agent of insect agricultural pests.</title>
        <authorList>
            <person name="Erdos Z."/>
            <person name="Studholme D.J."/>
            <person name="Raymond B."/>
            <person name="Sharma M."/>
        </authorList>
    </citation>
    <scope>NUCLEOTIDE SEQUENCE</scope>
    <source>
        <strain evidence="2">Ve6</strain>
    </source>
</reference>
<sequence length="68" mass="7415">MGGQSREGGKKAPLKAKKKVATELDSDDERRIEKQREDARKLKEAQGQATGKGPLKLSSHGLKKSAKK</sequence>
<dbReference type="EMBL" id="JAJHUN010000007">
    <property type="protein sequence ID" value="KAJ4155922.1"/>
    <property type="molecule type" value="Genomic_DNA"/>
</dbReference>
<dbReference type="KEGG" id="amus:LMH87_001144"/>
<dbReference type="GeneID" id="80888303"/>
<feature type="compositionally biased region" description="Basic and acidic residues" evidence="1">
    <location>
        <begin position="28"/>
        <end position="44"/>
    </location>
</feature>
<dbReference type="Proteomes" id="UP001144673">
    <property type="component" value="Chromosome 6"/>
</dbReference>
<evidence type="ECO:0000313" key="3">
    <source>
        <dbReference type="Proteomes" id="UP001144673"/>
    </source>
</evidence>
<proteinExistence type="predicted"/>